<comment type="caution">
    <text evidence="2">The sequence shown here is derived from an EMBL/GenBank/DDBJ whole genome shotgun (WGS) entry which is preliminary data.</text>
</comment>
<sequence length="380" mass="41013">MTSPPGAYWRAQRLAEVGHYDQAERVAREGLAEAPADGWLLTLLASVLRLRRDYAAALRGADAAVAAAPRLADAHLERAENLIVLVRSKEAVDAAAEAVRLEPEDASGHFVLARALATARNFDRARAAAAHGRSLAPRSVEGLLTVADVERDAGNREPALAAAHAALAIDPDNAYGRWLIAMLDAERLRVRRSMRALREVARDNPARADVVSMTWPIRGVLSGLRRGLAASAGLVCVLLLVTLWWWPPVGTLARIVAAVLAAVMAGFAARVLIPAGRLPWRCLSLLPPLMRRADTAGLALTGVAVVLLGLFGAVPWWPLPVIALAVTPVLWVLGLTELLGAGLDDPGSRQALADWSNELRDWWRTTKKDLRDTWKDDRPA</sequence>
<dbReference type="InterPro" id="IPR019734">
    <property type="entry name" value="TPR_rpt"/>
</dbReference>
<accession>A0ABS2AT37</accession>
<dbReference type="SMART" id="SM00028">
    <property type="entry name" value="TPR"/>
    <property type="match status" value="4"/>
</dbReference>
<evidence type="ECO:0000313" key="3">
    <source>
        <dbReference type="Proteomes" id="UP000632138"/>
    </source>
</evidence>
<dbReference type="RefSeq" id="WP_203383384.1">
    <property type="nucleotide sequence ID" value="NZ_JAENHP010000031.1"/>
</dbReference>
<keyword evidence="1" id="KW-1133">Transmembrane helix</keyword>
<protein>
    <recommendedName>
        <fullName evidence="4">Tetratricopeptide repeat protein</fullName>
    </recommendedName>
</protein>
<dbReference type="EMBL" id="JAENHP010000031">
    <property type="protein sequence ID" value="MBM2623027.1"/>
    <property type="molecule type" value="Genomic_DNA"/>
</dbReference>
<feature type="transmembrane region" description="Helical" evidence="1">
    <location>
        <begin position="252"/>
        <end position="273"/>
    </location>
</feature>
<proteinExistence type="predicted"/>
<name>A0ABS2AT37_9ACTN</name>
<evidence type="ECO:0000313" key="2">
    <source>
        <dbReference type="EMBL" id="MBM2623027.1"/>
    </source>
</evidence>
<keyword evidence="3" id="KW-1185">Reference proteome</keyword>
<feature type="transmembrane region" description="Helical" evidence="1">
    <location>
        <begin position="293"/>
        <end position="313"/>
    </location>
</feature>
<dbReference type="Proteomes" id="UP000632138">
    <property type="component" value="Unassembled WGS sequence"/>
</dbReference>
<evidence type="ECO:0000256" key="1">
    <source>
        <dbReference type="SAM" id="Phobius"/>
    </source>
</evidence>
<dbReference type="Gene3D" id="1.25.40.10">
    <property type="entry name" value="Tetratricopeptide repeat domain"/>
    <property type="match status" value="1"/>
</dbReference>
<keyword evidence="1" id="KW-0472">Membrane</keyword>
<dbReference type="SUPFAM" id="SSF48452">
    <property type="entry name" value="TPR-like"/>
    <property type="match status" value="1"/>
</dbReference>
<organism evidence="2 3">
    <name type="scientific">Paractinoplanes ovalisporus</name>
    <dbReference type="NCBI Taxonomy" id="2810368"/>
    <lineage>
        <taxon>Bacteria</taxon>
        <taxon>Bacillati</taxon>
        <taxon>Actinomycetota</taxon>
        <taxon>Actinomycetes</taxon>
        <taxon>Micromonosporales</taxon>
        <taxon>Micromonosporaceae</taxon>
        <taxon>Paractinoplanes</taxon>
    </lineage>
</organism>
<feature type="transmembrane region" description="Helical" evidence="1">
    <location>
        <begin position="319"/>
        <end position="340"/>
    </location>
</feature>
<feature type="transmembrane region" description="Helical" evidence="1">
    <location>
        <begin position="227"/>
        <end position="246"/>
    </location>
</feature>
<keyword evidence="1" id="KW-0812">Transmembrane</keyword>
<dbReference type="InterPro" id="IPR011990">
    <property type="entry name" value="TPR-like_helical_dom_sf"/>
</dbReference>
<gene>
    <name evidence="2" type="ORF">JIG36_46765</name>
</gene>
<evidence type="ECO:0008006" key="4">
    <source>
        <dbReference type="Google" id="ProtNLM"/>
    </source>
</evidence>
<reference evidence="2 3" key="1">
    <citation type="submission" date="2021-01" db="EMBL/GenBank/DDBJ databases">
        <title>Actinoplanes sp. nov. LDG1-06 isolated from lichen.</title>
        <authorList>
            <person name="Saeng-In P."/>
            <person name="Phongsopitanun W."/>
            <person name="Kanchanasin P."/>
            <person name="Yuki M."/>
            <person name="Kudo T."/>
            <person name="Ohkuma M."/>
            <person name="Tanasupawat S."/>
        </authorList>
    </citation>
    <scope>NUCLEOTIDE SEQUENCE [LARGE SCALE GENOMIC DNA]</scope>
    <source>
        <strain evidence="2 3">LDG1-06</strain>
    </source>
</reference>